<name>A0A0E2B2B6_9LEPT</name>
<dbReference type="Proteomes" id="UP000006253">
    <property type="component" value="Unassembled WGS sequence"/>
</dbReference>
<dbReference type="RefSeq" id="WP_004751897.1">
    <property type="nucleotide sequence ID" value="NZ_AHMY02000051.1"/>
</dbReference>
<evidence type="ECO:0000256" key="1">
    <source>
        <dbReference type="ARBA" id="ARBA00001947"/>
    </source>
</evidence>
<evidence type="ECO:0000313" key="13">
    <source>
        <dbReference type="EMBL" id="EKO14917.1"/>
    </source>
</evidence>
<dbReference type="SUPFAM" id="SSF54211">
    <property type="entry name" value="Ribosomal protein S5 domain 2-like"/>
    <property type="match status" value="2"/>
</dbReference>
<evidence type="ECO:0000256" key="11">
    <source>
        <dbReference type="ARBA" id="ARBA00024535"/>
    </source>
</evidence>
<evidence type="ECO:0000256" key="12">
    <source>
        <dbReference type="HAMAP-Rule" id="MF_00388"/>
    </source>
</evidence>
<dbReference type="NCBIfam" id="TIGR00325">
    <property type="entry name" value="lpxC"/>
    <property type="match status" value="1"/>
</dbReference>
<keyword evidence="8 12" id="KW-0378">Hydrolase</keyword>
<evidence type="ECO:0000313" key="14">
    <source>
        <dbReference type="Proteomes" id="UP000006253"/>
    </source>
</evidence>
<comment type="pathway">
    <text evidence="3 12">Glycolipid biosynthesis; lipid IV(A) biosynthesis; lipid IV(A) from (3R)-3-hydroxytetradecanoyl-[acyl-carrier-protein] and UDP-N-acetyl-alpha-D-glucosamine: step 2/6.</text>
</comment>
<reference evidence="13 14" key="1">
    <citation type="submission" date="2012-10" db="EMBL/GenBank/DDBJ databases">
        <authorList>
            <person name="Harkins D.M."/>
            <person name="Durkin A.S."/>
            <person name="Brinkac L.M."/>
            <person name="Selengut J.D."/>
            <person name="Sanka R."/>
            <person name="DePew J."/>
            <person name="Purushe J."/>
            <person name="Peacock S.J."/>
            <person name="Thaipadungpanit J."/>
            <person name="Wuthiekanun V.W."/>
            <person name="Day N.P."/>
            <person name="Vinetz J.M."/>
            <person name="Sutton G.G."/>
            <person name="Nelson W.C."/>
            <person name="Fouts D.E."/>
        </authorList>
    </citation>
    <scope>NUCLEOTIDE SEQUENCE [LARGE SCALE GENOMIC DNA]</scope>
    <source>
        <strain evidence="13 14">H1</strain>
    </source>
</reference>
<dbReference type="InterPro" id="IPR004463">
    <property type="entry name" value="UDP-acyl_GlcNac_deAcase"/>
</dbReference>
<dbReference type="PANTHER" id="PTHR33694:SF1">
    <property type="entry name" value="UDP-3-O-ACYL-N-ACETYLGLUCOSAMINE DEACETYLASE 1, MITOCHONDRIAL-RELATED"/>
    <property type="match status" value="1"/>
</dbReference>
<evidence type="ECO:0000256" key="6">
    <source>
        <dbReference type="ARBA" id="ARBA00022556"/>
    </source>
</evidence>
<protein>
    <recommendedName>
        <fullName evidence="4 12">UDP-3-O-acyl-N-acetylglucosamine deacetylase</fullName>
        <shortName evidence="12">UDP-3-O-acyl-GlcNAc deacetylase</shortName>
        <ecNumber evidence="4 12">3.5.1.108</ecNumber>
    </recommendedName>
    <alternativeName>
        <fullName evidence="12">UDP-3-O-[R-3-hydroxymyristoyl]-N-acetylglucosamine deacetylase</fullName>
    </alternativeName>
</protein>
<dbReference type="Pfam" id="PF03331">
    <property type="entry name" value="LpxC"/>
    <property type="match status" value="1"/>
</dbReference>
<sequence length="337" mass="37511">METFDFLSKNRVKNELQILNRPSFRWNVIGNREFKTMKEILYRRSIQDTVRIKGIGLHSGKEVNLIAHPAPSGTGIVFEYRKGLEKASISAELSNVVDTSNATTLGDGIHKIQTVEHLLAAVYALGLTDLILEIDAVEVPIMDGSSLPFLQALESAGIIEYPEIVEPIYIQSPLWVVDGDKYLVLLPSDELKVTYTIDFNHPLLKGQSITVSLDREKIKQEILPARTFGFLKDVEALQARGLAMGGSLDNAIVLTQDGYLNQQLRFENECVRHKILDLFGDISIAGRPIIGHYLASKAGHALDISMAKLVMSNVTGDEISKYKSRRIPLFKRKAVVV</sequence>
<evidence type="ECO:0000256" key="3">
    <source>
        <dbReference type="ARBA" id="ARBA00005002"/>
    </source>
</evidence>
<keyword evidence="9 12" id="KW-0862">Zinc</keyword>
<comment type="catalytic activity">
    <reaction evidence="11 12">
        <text>a UDP-3-O-[(3R)-3-hydroxyacyl]-N-acetyl-alpha-D-glucosamine + H2O = a UDP-3-O-[(3R)-3-hydroxyacyl]-alpha-D-glucosamine + acetate</text>
        <dbReference type="Rhea" id="RHEA:67816"/>
        <dbReference type="ChEBI" id="CHEBI:15377"/>
        <dbReference type="ChEBI" id="CHEBI:30089"/>
        <dbReference type="ChEBI" id="CHEBI:137740"/>
        <dbReference type="ChEBI" id="CHEBI:173225"/>
        <dbReference type="EC" id="3.5.1.108"/>
    </reaction>
</comment>
<feature type="binding site" evidence="12">
    <location>
        <position position="273"/>
    </location>
    <ligand>
        <name>Zn(2+)</name>
        <dbReference type="ChEBI" id="CHEBI:29105"/>
    </ligand>
</feature>
<evidence type="ECO:0000256" key="4">
    <source>
        <dbReference type="ARBA" id="ARBA00012745"/>
    </source>
</evidence>
<dbReference type="InterPro" id="IPR015870">
    <property type="entry name" value="UDP-acyl_N-AcGlcN_deAcase_N"/>
</dbReference>
<organism evidence="13 14">
    <name type="scientific">Leptospira kirschneri str. H1</name>
    <dbReference type="NCBI Taxonomy" id="1049966"/>
    <lineage>
        <taxon>Bacteria</taxon>
        <taxon>Pseudomonadati</taxon>
        <taxon>Spirochaetota</taxon>
        <taxon>Spirochaetia</taxon>
        <taxon>Leptospirales</taxon>
        <taxon>Leptospiraceae</taxon>
        <taxon>Leptospira</taxon>
    </lineage>
</organism>
<evidence type="ECO:0000256" key="10">
    <source>
        <dbReference type="ARBA" id="ARBA00023098"/>
    </source>
</evidence>
<evidence type="ECO:0000256" key="2">
    <source>
        <dbReference type="ARBA" id="ARBA00002923"/>
    </source>
</evidence>
<comment type="function">
    <text evidence="2 12">Catalyzes the hydrolysis of UDP-3-O-myristoyl-N-acetylglucosamine to form UDP-3-O-myristoylglucosamine and acetate, the committed step in lipid A biosynthesis.</text>
</comment>
<dbReference type="GO" id="GO:0046872">
    <property type="term" value="F:metal ion binding"/>
    <property type="evidence" value="ECO:0007669"/>
    <property type="project" value="UniProtKB-KW"/>
</dbReference>
<dbReference type="GO" id="GO:0103117">
    <property type="term" value="F:UDP-3-O-acyl-N-acetylglucosamine deacetylase activity"/>
    <property type="evidence" value="ECO:0007669"/>
    <property type="project" value="UniProtKB-UniRule"/>
</dbReference>
<accession>A0A0E2B2B6</accession>
<evidence type="ECO:0000256" key="8">
    <source>
        <dbReference type="ARBA" id="ARBA00022801"/>
    </source>
</evidence>
<dbReference type="Gene3D" id="3.30.230.20">
    <property type="entry name" value="lpxc deacetylase, domain 1"/>
    <property type="match status" value="1"/>
</dbReference>
<dbReference type="GO" id="GO:0016020">
    <property type="term" value="C:membrane"/>
    <property type="evidence" value="ECO:0007669"/>
    <property type="project" value="GOC"/>
</dbReference>
<dbReference type="HAMAP" id="MF_00388">
    <property type="entry name" value="LpxC"/>
    <property type="match status" value="1"/>
</dbReference>
<keyword evidence="6 12" id="KW-0441">Lipid A biosynthesis</keyword>
<comment type="similarity">
    <text evidence="12">Belongs to the LpxC family.</text>
</comment>
<feature type="binding site" evidence="12">
    <location>
        <position position="117"/>
    </location>
    <ligand>
        <name>Zn(2+)</name>
        <dbReference type="ChEBI" id="CHEBI:29105"/>
    </ligand>
</feature>
<dbReference type="EC" id="3.5.1.108" evidence="4 12"/>
<evidence type="ECO:0000256" key="5">
    <source>
        <dbReference type="ARBA" id="ARBA00022516"/>
    </source>
</evidence>
<dbReference type="GeneID" id="34316416"/>
<dbReference type="GO" id="GO:0009245">
    <property type="term" value="P:lipid A biosynthetic process"/>
    <property type="evidence" value="ECO:0007669"/>
    <property type="project" value="UniProtKB-UniRule"/>
</dbReference>
<feature type="binding site" evidence="12">
    <location>
        <position position="277"/>
    </location>
    <ligand>
        <name>Zn(2+)</name>
        <dbReference type="ChEBI" id="CHEBI:29105"/>
    </ligand>
</feature>
<dbReference type="UniPathway" id="UPA00359">
    <property type="reaction ID" value="UER00478"/>
</dbReference>
<keyword evidence="10 12" id="KW-0443">Lipid metabolism</keyword>
<dbReference type="Gene3D" id="3.30.1700.10">
    <property type="entry name" value="lpxc deacetylase, domain 2"/>
    <property type="match status" value="1"/>
</dbReference>
<dbReference type="EMBL" id="AHMY02000051">
    <property type="protein sequence ID" value="EKO14917.1"/>
    <property type="molecule type" value="Genomic_DNA"/>
</dbReference>
<feature type="active site" description="Proton donor" evidence="12">
    <location>
        <position position="300"/>
    </location>
</feature>
<dbReference type="AlphaFoldDB" id="A0A0E2B2B6"/>
<keyword evidence="5 12" id="KW-0444">Lipid biosynthesis</keyword>
<evidence type="ECO:0000256" key="7">
    <source>
        <dbReference type="ARBA" id="ARBA00022723"/>
    </source>
</evidence>
<comment type="cofactor">
    <cofactor evidence="1 12">
        <name>Zn(2+)</name>
        <dbReference type="ChEBI" id="CHEBI:29105"/>
    </cofactor>
</comment>
<proteinExistence type="inferred from homology"/>
<comment type="caution">
    <text evidence="13">The sequence shown here is derived from an EMBL/GenBank/DDBJ whole genome shotgun (WGS) entry which is preliminary data.</text>
</comment>
<dbReference type="InterPro" id="IPR020568">
    <property type="entry name" value="Ribosomal_Su5_D2-typ_SF"/>
</dbReference>
<dbReference type="InterPro" id="IPR011334">
    <property type="entry name" value="UDP-acyl_GlcNac_deAcase_C"/>
</dbReference>
<gene>
    <name evidence="12 13" type="primary">lpxC</name>
    <name evidence="13" type="ORF">LEP1GSC081_1807</name>
</gene>
<keyword evidence="7 12" id="KW-0479">Metal-binding</keyword>
<dbReference type="PANTHER" id="PTHR33694">
    <property type="entry name" value="UDP-3-O-ACYL-N-ACETYLGLUCOSAMINE DEACETYLASE 1, MITOCHONDRIAL-RELATED"/>
    <property type="match status" value="1"/>
</dbReference>
<evidence type="ECO:0000256" key="9">
    <source>
        <dbReference type="ARBA" id="ARBA00022833"/>
    </source>
</evidence>